<evidence type="ECO:0000256" key="2">
    <source>
        <dbReference type="ARBA" id="ARBA00022679"/>
    </source>
</evidence>
<dbReference type="InterPro" id="IPR029426">
    <property type="entry name" value="FAM86_N"/>
</dbReference>
<feature type="domain" description="FAM86 N-terminal" evidence="3">
    <location>
        <begin position="39"/>
        <end position="94"/>
    </location>
</feature>
<dbReference type="Gene3D" id="3.40.50.150">
    <property type="entry name" value="Vaccinia Virus protein VP39"/>
    <property type="match status" value="1"/>
</dbReference>
<comment type="similarity">
    <text evidence="1">Belongs to the class I-like SAM-binding methyltransferase superfamily. EEF2KMT family.</text>
</comment>
<protein>
    <recommendedName>
        <fullName evidence="3">FAM86 N-terminal domain-containing protein</fullName>
    </recommendedName>
</protein>
<evidence type="ECO:0000259" key="3">
    <source>
        <dbReference type="Pfam" id="PF14904"/>
    </source>
</evidence>
<dbReference type="PANTHER" id="PTHR14614:SF163">
    <property type="entry name" value="METHYLTRANSFERASE SMALL DOMAIN-CONTAINING PROTEIN"/>
    <property type="match status" value="1"/>
</dbReference>
<dbReference type="PANTHER" id="PTHR14614">
    <property type="entry name" value="HEPATOCELLULAR CARCINOMA-ASSOCIATED ANTIGEN"/>
    <property type="match status" value="1"/>
</dbReference>
<dbReference type="Proteomes" id="UP001158986">
    <property type="component" value="Unassembled WGS sequence"/>
</dbReference>
<evidence type="ECO:0000313" key="5">
    <source>
        <dbReference type="EMBL" id="CAH0515175.1"/>
    </source>
</evidence>
<reference evidence="4 6" key="1">
    <citation type="submission" date="2021-11" db="EMBL/GenBank/DDBJ databases">
        <authorList>
            <person name="Islam A."/>
            <person name="Islam S."/>
            <person name="Flora M.S."/>
            <person name="Rahman M."/>
            <person name="Ziaur R.M."/>
            <person name="Epstein J.H."/>
            <person name="Hassan M."/>
            <person name="Klassen M."/>
            <person name="Woodard K."/>
            <person name="Webb A."/>
            <person name="Webby R.J."/>
            <person name="El Zowalaty M.E."/>
        </authorList>
    </citation>
    <scope>NUCLEOTIDE SEQUENCE</scope>
    <source>
        <strain evidence="5">Pbs1</strain>
        <strain evidence="4">Pbs3</strain>
    </source>
</reference>
<dbReference type="EMBL" id="CAKLCB010000104">
    <property type="protein sequence ID" value="CAH0515175.1"/>
    <property type="molecule type" value="Genomic_DNA"/>
</dbReference>
<keyword evidence="2" id="KW-0808">Transferase</keyword>
<dbReference type="AlphaFoldDB" id="A0AAU9KN96"/>
<dbReference type="CDD" id="cd02440">
    <property type="entry name" value="AdoMet_MTases"/>
    <property type="match status" value="1"/>
</dbReference>
<evidence type="ECO:0000256" key="1">
    <source>
        <dbReference type="ARBA" id="ARBA00005511"/>
    </source>
</evidence>
<dbReference type="Pfam" id="PF14904">
    <property type="entry name" value="FAM86"/>
    <property type="match status" value="1"/>
</dbReference>
<dbReference type="InterPro" id="IPR019410">
    <property type="entry name" value="Methyltransf_16"/>
</dbReference>
<dbReference type="Pfam" id="PF10294">
    <property type="entry name" value="Methyltransf_16"/>
    <property type="match status" value="1"/>
</dbReference>
<accession>A0AAU9KN96</accession>
<proteinExistence type="inferred from homology"/>
<sequence>MNPIEELQDVVEAYRAMEPVHKLMERIKTQFAYDHQWTSLEFQAQVMQVVINDPICEEYAPQKQYTYRLLKTYMDEIEAMHTDAHDGLMEALMEFVLNTKFVDNSLSAETMHYVSYTVPTTSDSSVIVTCRVASVFNEVGLKIWEAGWLLAEYVIAYQDELRDRNVLELGAGVGLTGMVLACVCRATRVVLTDYAPIVLQNLRYNVEINLNKFICPVEVQTLEWETWQPTDHISERPDVLLAGDCAYDVEAFPALMHALQVFFGKDEASICQHRQRVAIFAATIRNQKTFQEFLNQLAAHCIDYVDITASTREKMGKHIFSYPNRDQIRLCRLSRAVVDTSVETE</sequence>
<organism evidence="4 7">
    <name type="scientific">Peronospora belbahrii</name>
    <dbReference type="NCBI Taxonomy" id="622444"/>
    <lineage>
        <taxon>Eukaryota</taxon>
        <taxon>Sar</taxon>
        <taxon>Stramenopiles</taxon>
        <taxon>Oomycota</taxon>
        <taxon>Peronosporomycetes</taxon>
        <taxon>Peronosporales</taxon>
        <taxon>Peronosporaceae</taxon>
        <taxon>Peronospora</taxon>
    </lineage>
</organism>
<dbReference type="InterPro" id="IPR029063">
    <property type="entry name" value="SAM-dependent_MTases_sf"/>
</dbReference>
<comment type="caution">
    <text evidence="4">The sequence shown here is derived from an EMBL/GenBank/DDBJ whole genome shotgun (WGS) entry which is preliminary data.</text>
</comment>
<gene>
    <name evidence="5" type="ORF">PBS001_LOCUS1893</name>
    <name evidence="4" type="ORF">PBS003_LOCUS520</name>
</gene>
<dbReference type="EMBL" id="CAKKTJ010000086">
    <property type="protein sequence ID" value="CAH0473637.1"/>
    <property type="molecule type" value="Genomic_DNA"/>
</dbReference>
<evidence type="ECO:0000313" key="6">
    <source>
        <dbReference type="Proteomes" id="UP001158986"/>
    </source>
</evidence>
<dbReference type="GO" id="GO:0016740">
    <property type="term" value="F:transferase activity"/>
    <property type="evidence" value="ECO:0007669"/>
    <property type="project" value="UniProtKB-KW"/>
</dbReference>
<evidence type="ECO:0000313" key="4">
    <source>
        <dbReference type="EMBL" id="CAH0473637.1"/>
    </source>
</evidence>
<name>A0AAU9KN96_9STRA</name>
<dbReference type="SUPFAM" id="SSF53335">
    <property type="entry name" value="S-adenosyl-L-methionine-dependent methyltransferases"/>
    <property type="match status" value="1"/>
</dbReference>
<evidence type="ECO:0000313" key="7">
    <source>
        <dbReference type="Proteomes" id="UP001160483"/>
    </source>
</evidence>
<keyword evidence="6" id="KW-1185">Reference proteome</keyword>
<dbReference type="Proteomes" id="UP001160483">
    <property type="component" value="Unassembled WGS sequence"/>
</dbReference>